<gene>
    <name evidence="2" type="ORF">NNJEOMEG_01417</name>
</gene>
<keyword evidence="3" id="KW-1185">Reference proteome</keyword>
<sequence length="77" mass="7526">MPLYEYQCAACGCRFEELVSAQGQAPACPACQSAQVARILSAVNCPNTGKSIADNPASGPFPTGLGGGGCGGGGGFS</sequence>
<evidence type="ECO:0000259" key="1">
    <source>
        <dbReference type="SMART" id="SM00834"/>
    </source>
</evidence>
<dbReference type="SMART" id="SM00834">
    <property type="entry name" value="CxxC_CXXC_SSSS"/>
    <property type="match status" value="1"/>
</dbReference>
<dbReference type="Proteomes" id="UP000494245">
    <property type="component" value="Unassembled WGS sequence"/>
</dbReference>
<accession>A0A6V8LLM5</accession>
<feature type="domain" description="Putative regulatory protein FmdB zinc ribbon" evidence="1">
    <location>
        <begin position="1"/>
        <end position="41"/>
    </location>
</feature>
<dbReference type="Pfam" id="PF09723">
    <property type="entry name" value="Zn_ribbon_8"/>
    <property type="match status" value="1"/>
</dbReference>
<organism evidence="2 3">
    <name type="scientific">Fundidesulfovibrio magnetotacticus</name>
    <dbReference type="NCBI Taxonomy" id="2730080"/>
    <lineage>
        <taxon>Bacteria</taxon>
        <taxon>Pseudomonadati</taxon>
        <taxon>Thermodesulfobacteriota</taxon>
        <taxon>Desulfovibrionia</taxon>
        <taxon>Desulfovibrionales</taxon>
        <taxon>Desulfovibrionaceae</taxon>
        <taxon>Fundidesulfovibrio</taxon>
    </lineage>
</organism>
<evidence type="ECO:0000313" key="3">
    <source>
        <dbReference type="Proteomes" id="UP000494245"/>
    </source>
</evidence>
<protein>
    <recommendedName>
        <fullName evidence="1">Putative regulatory protein FmdB zinc ribbon domain-containing protein</fullName>
    </recommendedName>
</protein>
<reference evidence="2 3" key="1">
    <citation type="submission" date="2020-04" db="EMBL/GenBank/DDBJ databases">
        <authorList>
            <consortium name="Desulfovibrio sp. FSS-1 genome sequencing consortium"/>
            <person name="Shimoshige H."/>
            <person name="Kobayashi H."/>
            <person name="Maekawa T."/>
        </authorList>
    </citation>
    <scope>NUCLEOTIDE SEQUENCE [LARGE SCALE GENOMIC DNA]</scope>
    <source>
        <strain evidence="2 3">SIID29052-01</strain>
    </source>
</reference>
<name>A0A6V8LLM5_9BACT</name>
<dbReference type="InterPro" id="IPR013429">
    <property type="entry name" value="Regulatory_FmdB_Zinc_ribbon"/>
</dbReference>
<evidence type="ECO:0000313" key="2">
    <source>
        <dbReference type="EMBL" id="GFK93583.1"/>
    </source>
</evidence>
<comment type="caution">
    <text evidence="2">The sequence shown here is derived from an EMBL/GenBank/DDBJ whole genome shotgun (WGS) entry which is preliminary data.</text>
</comment>
<reference evidence="2 3" key="2">
    <citation type="submission" date="2020-05" db="EMBL/GenBank/DDBJ databases">
        <title>Draft genome sequence of Desulfovibrio sp. strainFSS-1.</title>
        <authorList>
            <person name="Shimoshige H."/>
            <person name="Kobayashi H."/>
            <person name="Maekawa T."/>
        </authorList>
    </citation>
    <scope>NUCLEOTIDE SEQUENCE [LARGE SCALE GENOMIC DNA]</scope>
    <source>
        <strain evidence="2 3">SIID29052-01</strain>
    </source>
</reference>
<proteinExistence type="predicted"/>
<dbReference type="EMBL" id="BLTE01000005">
    <property type="protein sequence ID" value="GFK93583.1"/>
    <property type="molecule type" value="Genomic_DNA"/>
</dbReference>
<dbReference type="NCBIfam" id="TIGR02605">
    <property type="entry name" value="CxxC_CxxC_SSSS"/>
    <property type="match status" value="1"/>
</dbReference>
<dbReference type="RefSeq" id="WP_173082764.1">
    <property type="nucleotide sequence ID" value="NZ_BLTE01000005.1"/>
</dbReference>
<dbReference type="AlphaFoldDB" id="A0A6V8LLM5"/>